<gene>
    <name evidence="1" type="ORF">ANN_21037</name>
</gene>
<dbReference type="EMBL" id="JAJSOF020000029">
    <property type="protein sequence ID" value="KAJ4432418.1"/>
    <property type="molecule type" value="Genomic_DNA"/>
</dbReference>
<accession>A0ABQ8SE97</accession>
<comment type="caution">
    <text evidence="1">The sequence shown here is derived from an EMBL/GenBank/DDBJ whole genome shotgun (WGS) entry which is preliminary data.</text>
</comment>
<sequence>MCGDFLKRTDLKNRGRVCSTEIMSIVRSRNTFAFSSDERAFNIESYFRTVAFVRNGDIEIGDLSFEEVEKFKYLGATVININDTREEIKRRINMRNACYYSVEKLLSSTLL</sequence>
<proteinExistence type="predicted"/>
<evidence type="ECO:0000313" key="1">
    <source>
        <dbReference type="EMBL" id="KAJ4432418.1"/>
    </source>
</evidence>
<reference evidence="1 2" key="1">
    <citation type="journal article" date="2022" name="Allergy">
        <title>Genome assembly and annotation of Periplaneta americana reveal a comprehensive cockroach allergen profile.</title>
        <authorList>
            <person name="Wang L."/>
            <person name="Xiong Q."/>
            <person name="Saelim N."/>
            <person name="Wang L."/>
            <person name="Nong W."/>
            <person name="Wan A.T."/>
            <person name="Shi M."/>
            <person name="Liu X."/>
            <person name="Cao Q."/>
            <person name="Hui J.H.L."/>
            <person name="Sookrung N."/>
            <person name="Leung T.F."/>
            <person name="Tungtrongchitr A."/>
            <person name="Tsui S.K.W."/>
        </authorList>
    </citation>
    <scope>NUCLEOTIDE SEQUENCE [LARGE SCALE GENOMIC DNA]</scope>
    <source>
        <strain evidence="1">PWHHKU_190912</strain>
    </source>
</reference>
<organism evidence="1 2">
    <name type="scientific">Periplaneta americana</name>
    <name type="common">American cockroach</name>
    <name type="synonym">Blatta americana</name>
    <dbReference type="NCBI Taxonomy" id="6978"/>
    <lineage>
        <taxon>Eukaryota</taxon>
        <taxon>Metazoa</taxon>
        <taxon>Ecdysozoa</taxon>
        <taxon>Arthropoda</taxon>
        <taxon>Hexapoda</taxon>
        <taxon>Insecta</taxon>
        <taxon>Pterygota</taxon>
        <taxon>Neoptera</taxon>
        <taxon>Polyneoptera</taxon>
        <taxon>Dictyoptera</taxon>
        <taxon>Blattodea</taxon>
        <taxon>Blattoidea</taxon>
        <taxon>Blattidae</taxon>
        <taxon>Blattinae</taxon>
        <taxon>Periplaneta</taxon>
    </lineage>
</organism>
<evidence type="ECO:0000313" key="2">
    <source>
        <dbReference type="Proteomes" id="UP001148838"/>
    </source>
</evidence>
<name>A0ABQ8SE97_PERAM</name>
<keyword evidence="2" id="KW-1185">Reference proteome</keyword>
<dbReference type="Proteomes" id="UP001148838">
    <property type="component" value="Unassembled WGS sequence"/>
</dbReference>
<protein>
    <submittedName>
        <fullName evidence="1">Uncharacterized protein</fullName>
    </submittedName>
</protein>